<dbReference type="OrthoDB" id="103819at2759"/>
<accession>A0A084Q7U1</accession>
<protein>
    <recommendedName>
        <fullName evidence="5">Transcription factor domain-containing protein</fullName>
    </recommendedName>
</protein>
<evidence type="ECO:0000313" key="3">
    <source>
        <dbReference type="EMBL" id="KFA60026.1"/>
    </source>
</evidence>
<dbReference type="GO" id="GO:0000981">
    <property type="term" value="F:DNA-binding transcription factor activity, RNA polymerase II-specific"/>
    <property type="evidence" value="ECO:0007669"/>
    <property type="project" value="InterPro"/>
</dbReference>
<feature type="compositionally biased region" description="Low complexity" evidence="2">
    <location>
        <begin position="84"/>
        <end position="107"/>
    </location>
</feature>
<dbReference type="OMA" id="GRERPQC"/>
<dbReference type="CDD" id="cd12148">
    <property type="entry name" value="fungal_TF_MHR"/>
    <property type="match status" value="1"/>
</dbReference>
<dbReference type="Proteomes" id="UP000028524">
    <property type="component" value="Unassembled WGS sequence"/>
</dbReference>
<dbReference type="HOGENOM" id="CLU_390375_0_0_1"/>
<dbReference type="AlphaFoldDB" id="A0A084Q7U1"/>
<dbReference type="PANTHER" id="PTHR46910">
    <property type="entry name" value="TRANSCRIPTION FACTOR PDR1"/>
    <property type="match status" value="1"/>
</dbReference>
<keyword evidence="1" id="KW-0539">Nucleus</keyword>
<gene>
    <name evidence="3" type="ORF">S40285_08799</name>
</gene>
<keyword evidence="4" id="KW-1185">Reference proteome</keyword>
<dbReference type="InterPro" id="IPR050987">
    <property type="entry name" value="AtrR-like"/>
</dbReference>
<dbReference type="PANTHER" id="PTHR46910:SF25">
    <property type="entry name" value="ABC-TRANSPORTER-REGULATING TRANSCRIPTION FACTOR"/>
    <property type="match status" value="1"/>
</dbReference>
<name>A0A084Q7U1_STAC4</name>
<dbReference type="EMBL" id="KL661944">
    <property type="protein sequence ID" value="KFA60026.1"/>
    <property type="molecule type" value="Genomic_DNA"/>
</dbReference>
<dbReference type="InParanoid" id="A0A084Q7U1"/>
<sequence>MEQSSSSMNRQDIACSRCRERKVRCDCKPPSKTRFGRADTVFPMHRCRNFDRLESRLAGIEGELSWLTSRLKVESGVFQQGTPGSDSVGQSSDDSSSVDQSSVSTVSNKPIVSKRVIRGHDDQGDQYHGSGTLVSLCFDLRETLIAKEIMDETSQGSNIDSSTSTSTTLGVTDGMMRKEDLPPLHGKQAKYIDLMDRICAVASFEPPMPLAEPVMIRLPPKQLLLMVLPQFFSHVDYSSDLFVELHLAANIERVYSCGPTPANDAWAICFNTIILLVLGTENVRQGNDPLTRSQFSLPFFQVMQAAFHQAHFLTTPKLINIQALALLSIAAERYYPAAMGCAIFAQACLLARRAGLHQGLHLNVDQVNPDEVRERSKTFISLHLRDKTLALSWASISWLPTLDGSQPLHLLTSTVTNPQISARLHLASIQERLYNYLYTETHRTALKAAAELAGIERSLENWKLEHGGNKLPFTSSHDAEAQLTFLATRMLAYMCSDDEAHRRVIVEDARTSCLILLVAYEKHDETMLKMLQSIHSPSSLDGGRISGSELTLTSTSTLPLASTGRLTPLIDAFPISAFFQLTKHVLWSPNSSEDTVSDERRRSDLDLLRQVHQCIMEVNGRTQSQNRASQNERSFALLLELINIAKAPGLENTPPPSDGTPVPITETWPAAGASLGSRSGARDFLAMFTPISGDMSWDMLDASCGYQGIGGGQEFEREKRKRPRTGDMDLVDMGSAVTPFNFDEPDTWA</sequence>
<evidence type="ECO:0000313" key="4">
    <source>
        <dbReference type="Proteomes" id="UP000028524"/>
    </source>
</evidence>
<feature type="region of interest" description="Disordered" evidence="2">
    <location>
        <begin position="714"/>
        <end position="736"/>
    </location>
</feature>
<evidence type="ECO:0000256" key="2">
    <source>
        <dbReference type="SAM" id="MobiDB-lite"/>
    </source>
</evidence>
<dbReference type="GO" id="GO:0008270">
    <property type="term" value="F:zinc ion binding"/>
    <property type="evidence" value="ECO:0007669"/>
    <property type="project" value="InterPro"/>
</dbReference>
<organism evidence="3 4">
    <name type="scientific">Stachybotrys chlorohalonatus (strain IBT 40285)</name>
    <dbReference type="NCBI Taxonomy" id="1283841"/>
    <lineage>
        <taxon>Eukaryota</taxon>
        <taxon>Fungi</taxon>
        <taxon>Dikarya</taxon>
        <taxon>Ascomycota</taxon>
        <taxon>Pezizomycotina</taxon>
        <taxon>Sordariomycetes</taxon>
        <taxon>Hypocreomycetidae</taxon>
        <taxon>Hypocreales</taxon>
        <taxon>Stachybotryaceae</taxon>
        <taxon>Stachybotrys</taxon>
    </lineage>
</organism>
<dbReference type="InterPro" id="IPR001138">
    <property type="entry name" value="Zn2Cys6_DnaBD"/>
</dbReference>
<evidence type="ECO:0008006" key="5">
    <source>
        <dbReference type="Google" id="ProtNLM"/>
    </source>
</evidence>
<reference evidence="3 4" key="1">
    <citation type="journal article" date="2014" name="BMC Genomics">
        <title>Comparative genome sequencing reveals chemotype-specific gene clusters in the toxigenic black mold Stachybotrys.</title>
        <authorList>
            <person name="Semeiks J."/>
            <person name="Borek D."/>
            <person name="Otwinowski Z."/>
            <person name="Grishin N.V."/>
        </authorList>
    </citation>
    <scope>NUCLEOTIDE SEQUENCE [LARGE SCALE GENOMIC DNA]</scope>
    <source>
        <strain evidence="3 4">IBT 40285</strain>
    </source>
</reference>
<feature type="region of interest" description="Disordered" evidence="2">
    <location>
        <begin position="77"/>
        <end position="124"/>
    </location>
</feature>
<dbReference type="CDD" id="cd00067">
    <property type="entry name" value="GAL4"/>
    <property type="match status" value="1"/>
</dbReference>
<proteinExistence type="predicted"/>
<evidence type="ECO:0000256" key="1">
    <source>
        <dbReference type="ARBA" id="ARBA00023242"/>
    </source>
</evidence>
<dbReference type="STRING" id="1283841.A0A084Q7U1"/>